<dbReference type="Proteomes" id="UP001237207">
    <property type="component" value="Unassembled WGS sequence"/>
</dbReference>
<dbReference type="SMART" id="SM00257">
    <property type="entry name" value="LysM"/>
    <property type="match status" value="2"/>
</dbReference>
<dbReference type="Gene3D" id="2.40.40.10">
    <property type="entry name" value="RlpA-like domain"/>
    <property type="match status" value="1"/>
</dbReference>
<dbReference type="CDD" id="cd00118">
    <property type="entry name" value="LysM"/>
    <property type="match status" value="2"/>
</dbReference>
<evidence type="ECO:0000256" key="2">
    <source>
        <dbReference type="SAM" id="MobiDB-lite"/>
    </source>
</evidence>
<feature type="compositionally biased region" description="Polar residues" evidence="2">
    <location>
        <begin position="143"/>
        <end position="158"/>
    </location>
</feature>
<dbReference type="GO" id="GO:0019867">
    <property type="term" value="C:outer membrane"/>
    <property type="evidence" value="ECO:0007669"/>
    <property type="project" value="InterPro"/>
</dbReference>
<dbReference type="PROSITE" id="PS51782">
    <property type="entry name" value="LYSM"/>
    <property type="match status" value="2"/>
</dbReference>
<feature type="signal peptide" evidence="3">
    <location>
        <begin position="1"/>
        <end position="24"/>
    </location>
</feature>
<dbReference type="Gene3D" id="3.10.350.10">
    <property type="entry name" value="LysM domain"/>
    <property type="match status" value="2"/>
</dbReference>
<name>A0AAJ1SYS8_9BACI</name>
<dbReference type="PANTHER" id="PTHR39160:SF6">
    <property type="entry name" value="CELL WALL-BINDING PROTEIN YOCH"/>
    <property type="match status" value="1"/>
</dbReference>
<dbReference type="InterPro" id="IPR036779">
    <property type="entry name" value="LysM_dom_sf"/>
</dbReference>
<dbReference type="SUPFAM" id="SSF50685">
    <property type="entry name" value="Barwin-like endoglucanases"/>
    <property type="match status" value="1"/>
</dbReference>
<evidence type="ECO:0000256" key="3">
    <source>
        <dbReference type="SAM" id="SignalP"/>
    </source>
</evidence>
<dbReference type="InterPro" id="IPR010611">
    <property type="entry name" value="3D_dom"/>
</dbReference>
<dbReference type="CDD" id="cd14667">
    <property type="entry name" value="3D_containing_proteins"/>
    <property type="match status" value="1"/>
</dbReference>
<dbReference type="InterPro" id="IPR059180">
    <property type="entry name" value="3D_YorM"/>
</dbReference>
<dbReference type="EMBL" id="JAUSUC010000017">
    <property type="protein sequence ID" value="MDQ0215299.1"/>
    <property type="molecule type" value="Genomic_DNA"/>
</dbReference>
<dbReference type="Pfam" id="PF01476">
    <property type="entry name" value="LysM"/>
    <property type="match status" value="2"/>
</dbReference>
<keyword evidence="6" id="KW-1185">Reference proteome</keyword>
<dbReference type="PANTHER" id="PTHR39160">
    <property type="entry name" value="CELL WALL-BINDING PROTEIN YOCH"/>
    <property type="match status" value="1"/>
</dbReference>
<dbReference type="GO" id="GO:0004553">
    <property type="term" value="F:hydrolase activity, hydrolyzing O-glycosyl compounds"/>
    <property type="evidence" value="ECO:0007669"/>
    <property type="project" value="InterPro"/>
</dbReference>
<dbReference type="InterPro" id="IPR036908">
    <property type="entry name" value="RlpA-like_sf"/>
</dbReference>
<proteinExistence type="predicted"/>
<protein>
    <submittedName>
        <fullName evidence="5">3D (Asp-Asp-Asp) domain-containing protein/LysM repeat protein</fullName>
    </submittedName>
</protein>
<organism evidence="5 6">
    <name type="scientific">Oikeobacillus pervagus</name>
    <dbReference type="NCBI Taxonomy" id="1325931"/>
    <lineage>
        <taxon>Bacteria</taxon>
        <taxon>Bacillati</taxon>
        <taxon>Bacillota</taxon>
        <taxon>Bacilli</taxon>
        <taxon>Bacillales</taxon>
        <taxon>Bacillaceae</taxon>
        <taxon>Oikeobacillus</taxon>
    </lineage>
</organism>
<dbReference type="RefSeq" id="WP_307257294.1">
    <property type="nucleotide sequence ID" value="NZ_JAUSUC010000017.1"/>
</dbReference>
<evidence type="ECO:0000259" key="4">
    <source>
        <dbReference type="PROSITE" id="PS51782"/>
    </source>
</evidence>
<dbReference type="InterPro" id="IPR051933">
    <property type="entry name" value="Resuscitation_pf_RpfB"/>
</dbReference>
<dbReference type="SUPFAM" id="SSF54106">
    <property type="entry name" value="LysM domain"/>
    <property type="match status" value="2"/>
</dbReference>
<gene>
    <name evidence="5" type="ORF">J2S13_001699</name>
</gene>
<accession>A0AAJ1SYS8</accession>
<keyword evidence="1 3" id="KW-0732">Signal</keyword>
<feature type="domain" description="LysM" evidence="4">
    <location>
        <begin position="73"/>
        <end position="116"/>
    </location>
</feature>
<comment type="caution">
    <text evidence="5">The sequence shown here is derived from an EMBL/GenBank/DDBJ whole genome shotgun (WGS) entry which is preliminary data.</text>
</comment>
<dbReference type="AlphaFoldDB" id="A0AAJ1SYS8"/>
<evidence type="ECO:0000313" key="6">
    <source>
        <dbReference type="Proteomes" id="UP001237207"/>
    </source>
</evidence>
<feature type="chain" id="PRO_5042607506" evidence="3">
    <location>
        <begin position="25"/>
        <end position="284"/>
    </location>
</feature>
<evidence type="ECO:0000256" key="1">
    <source>
        <dbReference type="ARBA" id="ARBA00022729"/>
    </source>
</evidence>
<evidence type="ECO:0000313" key="5">
    <source>
        <dbReference type="EMBL" id="MDQ0215299.1"/>
    </source>
</evidence>
<reference evidence="5" key="1">
    <citation type="submission" date="2023-07" db="EMBL/GenBank/DDBJ databases">
        <title>Genomic Encyclopedia of Type Strains, Phase IV (KMG-IV): sequencing the most valuable type-strain genomes for metagenomic binning, comparative biology and taxonomic classification.</title>
        <authorList>
            <person name="Goeker M."/>
        </authorList>
    </citation>
    <scope>NUCLEOTIDE SEQUENCE</scope>
    <source>
        <strain evidence="5">DSM 23947</strain>
    </source>
</reference>
<dbReference type="GO" id="GO:0009254">
    <property type="term" value="P:peptidoglycan turnover"/>
    <property type="evidence" value="ECO:0007669"/>
    <property type="project" value="InterPro"/>
</dbReference>
<dbReference type="InterPro" id="IPR018392">
    <property type="entry name" value="LysM"/>
</dbReference>
<feature type="domain" description="LysM" evidence="4">
    <location>
        <begin position="25"/>
        <end position="68"/>
    </location>
</feature>
<feature type="region of interest" description="Disordered" evidence="2">
    <location>
        <begin position="126"/>
        <end position="186"/>
    </location>
</feature>
<sequence length="284" mass="30143">MKKSIIALAATTILSTGYIGSASAQSYKVERGDNLWNIAREHHTTVEQLKDWNGIASDIIYPNQVLTVSAEPIYYQIQKGDTLSKIARMHGVSVQNLKAMNQLTSDLIYAGNRLIVAGGSVNQTVTEPAPQINESNKVKEPVNNPSSQASESAHTEQPAQPAVEAVEETPTPVPAQPAPQQEASANTNGNEFTVTATAYTAECDGCSGTTATGINLKSNPNAKIIAVDPNVIPLGSKVYVEGYGEAIAGDTGGAIKGNKIDIFVPSEDQARNWGVRTVKVKVLQ</sequence>
<dbReference type="Pfam" id="PF06725">
    <property type="entry name" value="3D"/>
    <property type="match status" value="1"/>
</dbReference>